<name>A0A1J4MRS1_9CRYT</name>
<keyword evidence="3" id="KW-1185">Reference proteome</keyword>
<sequence>MKLTKMTYNLGRVHLYLNLGLFILHIINIKSTFCIDYEEATDSEKNIETEKTTDFIATYRVPWIVKGNMKADDESQQELSDLFYLEEYKYDLYNEKDAEINHFNSINKDRRDNFSVFKRLKSIREDLLNNWAFNIKYGSLEVQKQTFWRVLGKVSTTHSKTYPSHWNPPRNYSECWVQLEKLALDRAIELYSRKFTLSEILETKHKSSDNKLGNIEEDGMTYDESTITTSASESGKSTISNSYKVKDLFIPINILATNKSDVNINEKVYRDFIINNVDDIPSLDSAITQTCEMYMNIILNIYKHVDNLSNYDFAYISKNKIMYNKWLYLYQISPNKSLWDIFLQLITFRGDLSIYGLSNGDTPILPSQKRMFLPEHAPDFFEFTTIPEQCSNNLLALSMNPNFKIRLGVSKIPKIVHLGRFVRYVETTSTQRYISMNLCIKAIKVLEMYQAYYYREINEYRPDPYSSFYWQIPSWSSLGGYVSYIPLDSSVLQPRRDQFVWCLLWCSTEYARTYSHYRANPIKLEADILHIPMRIPNIDLKGNIETCIAIMKSFWEVGILTINKNKYRPLLLNSSEEVLADHATLHYICGIILKCRATFHRAYLKEYQAHLINEEVEVMYDTQDPSSVFSYINSRSLTLKLPRLKSIKKAKTIIYGIISTVLLGSVAGSLIVHFSITPNFTPDSSIHHNTLARI</sequence>
<evidence type="ECO:0000313" key="3">
    <source>
        <dbReference type="Proteomes" id="UP000186804"/>
    </source>
</evidence>
<reference evidence="2 3" key="1">
    <citation type="submission" date="2016-10" db="EMBL/GenBank/DDBJ databases">
        <title>Reductive evolution of mitochondrial metabolism and differential evolution of invasion-related proteins in Cryptosporidium.</title>
        <authorList>
            <person name="Liu S."/>
            <person name="Roellig D.M."/>
            <person name="Guo Y."/>
            <person name="Li N."/>
            <person name="Frace M.A."/>
            <person name="Tang K."/>
            <person name="Zhang L."/>
            <person name="Feng Y."/>
            <person name="Xiao L."/>
        </authorList>
    </citation>
    <scope>NUCLEOTIDE SEQUENCE [LARGE SCALE GENOMIC DNA]</scope>
    <source>
        <strain evidence="2">30847</strain>
    </source>
</reference>
<proteinExistence type="predicted"/>
<protein>
    <submittedName>
        <fullName evidence="2">Uncharacterized protein</fullName>
    </submittedName>
</protein>
<accession>A0A1J4MRS1</accession>
<dbReference type="VEuPathDB" id="CryptoDB:cand_022810"/>
<feature type="transmembrane region" description="Helical" evidence="1">
    <location>
        <begin position="653"/>
        <end position="676"/>
    </location>
</feature>
<keyword evidence="1" id="KW-0472">Membrane</keyword>
<dbReference type="GeneID" id="92366465"/>
<gene>
    <name evidence="2" type="ORF">cand_022810</name>
</gene>
<evidence type="ECO:0000256" key="1">
    <source>
        <dbReference type="SAM" id="Phobius"/>
    </source>
</evidence>
<dbReference type="EMBL" id="LRBS01000048">
    <property type="protein sequence ID" value="OII76938.1"/>
    <property type="molecule type" value="Genomic_DNA"/>
</dbReference>
<dbReference type="Proteomes" id="UP000186804">
    <property type="component" value="Unassembled WGS sequence"/>
</dbReference>
<comment type="caution">
    <text evidence="2">The sequence shown here is derived from an EMBL/GenBank/DDBJ whole genome shotgun (WGS) entry which is preliminary data.</text>
</comment>
<dbReference type="AlphaFoldDB" id="A0A1J4MRS1"/>
<dbReference type="OrthoDB" id="341379at2759"/>
<organism evidence="2 3">
    <name type="scientific">Cryptosporidium andersoni</name>
    <dbReference type="NCBI Taxonomy" id="117008"/>
    <lineage>
        <taxon>Eukaryota</taxon>
        <taxon>Sar</taxon>
        <taxon>Alveolata</taxon>
        <taxon>Apicomplexa</taxon>
        <taxon>Conoidasida</taxon>
        <taxon>Coccidia</taxon>
        <taxon>Eucoccidiorida</taxon>
        <taxon>Eimeriorina</taxon>
        <taxon>Cryptosporidiidae</taxon>
        <taxon>Cryptosporidium</taxon>
    </lineage>
</organism>
<keyword evidence="1" id="KW-0812">Transmembrane</keyword>
<keyword evidence="1" id="KW-1133">Transmembrane helix</keyword>
<dbReference type="RefSeq" id="XP_067068784.1">
    <property type="nucleotide sequence ID" value="XM_067212511.1"/>
</dbReference>
<evidence type="ECO:0000313" key="2">
    <source>
        <dbReference type="EMBL" id="OII76938.1"/>
    </source>
</evidence>